<keyword evidence="2 3" id="KW-0175">Coiled coil</keyword>
<sequence>MDCDDMTDSSNVWTSKIQELERLKENLEQAKDDAMQSWLDSQPLIDELEKMQADLSSVKSRVIKANAVISELQAQLGTTDMCIKSTKEEELKMKKIVDYKSKDLERTQEEMEKLKAKIDEQQRKRTKLKQMLRLKRQSLLTLQLTHKAIQLETQAFEKSAAHALCYISNKSEGALNSLVQLTLDEYHMLKRRASEQTSLAEGRISISMEQKLTAENSRDSSFRRLQQLYSHHGSSKGRMEDNRSPNEGFGGLTEKQYASIKEITPRNQQKFKSNNVDFLVKKKKISIFYRIRSCFA</sequence>
<dbReference type="Pfam" id="PF05701">
    <property type="entry name" value="WEMBL"/>
    <property type="match status" value="1"/>
</dbReference>
<protein>
    <submittedName>
        <fullName evidence="5">Uncharacterized protein</fullName>
    </submittedName>
</protein>
<evidence type="ECO:0000313" key="5">
    <source>
        <dbReference type="EMBL" id="CAA2978106.1"/>
    </source>
</evidence>
<organism evidence="5 6">
    <name type="scientific">Olea europaea subsp. europaea</name>
    <dbReference type="NCBI Taxonomy" id="158383"/>
    <lineage>
        <taxon>Eukaryota</taxon>
        <taxon>Viridiplantae</taxon>
        <taxon>Streptophyta</taxon>
        <taxon>Embryophyta</taxon>
        <taxon>Tracheophyta</taxon>
        <taxon>Spermatophyta</taxon>
        <taxon>Magnoliopsida</taxon>
        <taxon>eudicotyledons</taxon>
        <taxon>Gunneridae</taxon>
        <taxon>Pentapetalae</taxon>
        <taxon>asterids</taxon>
        <taxon>lamiids</taxon>
        <taxon>Lamiales</taxon>
        <taxon>Oleaceae</taxon>
        <taxon>Oleeae</taxon>
        <taxon>Olea</taxon>
    </lineage>
</organism>
<dbReference type="AlphaFoldDB" id="A0A8S0RFR7"/>
<evidence type="ECO:0000256" key="3">
    <source>
        <dbReference type="SAM" id="Coils"/>
    </source>
</evidence>
<dbReference type="GO" id="GO:0009903">
    <property type="term" value="P:chloroplast avoidance movement"/>
    <property type="evidence" value="ECO:0007669"/>
    <property type="project" value="TreeGrafter"/>
</dbReference>
<dbReference type="OrthoDB" id="852135at2759"/>
<evidence type="ECO:0000256" key="2">
    <source>
        <dbReference type="ARBA" id="ARBA00023054"/>
    </source>
</evidence>
<dbReference type="EMBL" id="CACTIH010003616">
    <property type="protein sequence ID" value="CAA2978106.1"/>
    <property type="molecule type" value="Genomic_DNA"/>
</dbReference>
<dbReference type="Proteomes" id="UP000594638">
    <property type="component" value="Unassembled WGS sequence"/>
</dbReference>
<gene>
    <name evidence="5" type="ORF">OLEA9_A019292</name>
</gene>
<dbReference type="InterPro" id="IPR008545">
    <property type="entry name" value="Web"/>
</dbReference>
<feature type="coiled-coil region" evidence="3">
    <location>
        <begin position="10"/>
        <end position="37"/>
    </location>
</feature>
<keyword evidence="6" id="KW-1185">Reference proteome</keyword>
<reference evidence="5 6" key="1">
    <citation type="submission" date="2019-12" db="EMBL/GenBank/DDBJ databases">
        <authorList>
            <person name="Alioto T."/>
            <person name="Alioto T."/>
            <person name="Gomez Garrido J."/>
        </authorList>
    </citation>
    <scope>NUCLEOTIDE SEQUENCE [LARGE SCALE GENOMIC DNA]</scope>
</reference>
<feature type="coiled-coil region" evidence="3">
    <location>
        <begin position="97"/>
        <end position="131"/>
    </location>
</feature>
<dbReference type="Gramene" id="OE9A019292T1">
    <property type="protein sequence ID" value="OE9A019292C1"/>
    <property type="gene ID" value="OE9A019292"/>
</dbReference>
<dbReference type="PANTHER" id="PTHR32054">
    <property type="entry name" value="HEAVY CHAIN, PUTATIVE, EXPRESSED-RELATED-RELATED"/>
    <property type="match status" value="1"/>
</dbReference>
<comment type="caution">
    <text evidence="5">The sequence shown here is derived from an EMBL/GenBank/DDBJ whole genome shotgun (WGS) entry which is preliminary data.</text>
</comment>
<accession>A0A8S0RFR7</accession>
<proteinExistence type="inferred from homology"/>
<dbReference type="PANTHER" id="PTHR32054:SF70">
    <property type="entry name" value="OS07G0620100 PROTEIN"/>
    <property type="match status" value="1"/>
</dbReference>
<name>A0A8S0RFR7_OLEEU</name>
<feature type="region of interest" description="Disordered" evidence="4">
    <location>
        <begin position="231"/>
        <end position="250"/>
    </location>
</feature>
<evidence type="ECO:0000256" key="1">
    <source>
        <dbReference type="ARBA" id="ARBA00005485"/>
    </source>
</evidence>
<dbReference type="GO" id="GO:0009904">
    <property type="term" value="P:chloroplast accumulation movement"/>
    <property type="evidence" value="ECO:0007669"/>
    <property type="project" value="TreeGrafter"/>
</dbReference>
<comment type="similarity">
    <text evidence="1">Belongs to the WEB family.</text>
</comment>
<evidence type="ECO:0000256" key="4">
    <source>
        <dbReference type="SAM" id="MobiDB-lite"/>
    </source>
</evidence>
<evidence type="ECO:0000313" key="6">
    <source>
        <dbReference type="Proteomes" id="UP000594638"/>
    </source>
</evidence>
<dbReference type="GO" id="GO:0005829">
    <property type="term" value="C:cytosol"/>
    <property type="evidence" value="ECO:0007669"/>
    <property type="project" value="TreeGrafter"/>
</dbReference>